<evidence type="ECO:0000313" key="1">
    <source>
        <dbReference type="EMBL" id="KIL13589.1"/>
    </source>
</evidence>
<reference evidence="1 2" key="1">
    <citation type="submission" date="2014-12" db="EMBL/GenBank/DDBJ databases">
        <title>Draft Genome Sequences of Five Spore-Forming Food Isolates of Bacillus pumilus.</title>
        <authorList>
            <person name="de Jong A."/>
            <person name="van Heel A.J."/>
            <person name="Montalban-Lopez M."/>
            <person name="Krawczyk A.O."/>
            <person name="Berendsen E.M."/>
            <person name="Wells-Bennik M."/>
            <person name="Kuipers O.P."/>
        </authorList>
    </citation>
    <scope>NUCLEOTIDE SEQUENCE [LARGE SCALE GENOMIC DNA]</scope>
    <source>
        <strain evidence="1 2">B4127</strain>
    </source>
</reference>
<protein>
    <submittedName>
        <fullName evidence="1">Uncharacterized protein</fullName>
    </submittedName>
</protein>
<name>A0AB34QSR5_BACPU</name>
<gene>
    <name evidence="1" type="ORF">B4127_0601</name>
</gene>
<comment type="caution">
    <text evidence="1">The sequence shown here is derived from an EMBL/GenBank/DDBJ whole genome shotgun (WGS) entry which is preliminary data.</text>
</comment>
<dbReference type="AlphaFoldDB" id="A0AB34QSR5"/>
<proteinExistence type="predicted"/>
<accession>A0AB34QSR5</accession>
<dbReference type="Proteomes" id="UP000031978">
    <property type="component" value="Unassembled WGS sequence"/>
</dbReference>
<organism evidence="1 2">
    <name type="scientific">Bacillus pumilus</name>
    <name type="common">Bacillus mesentericus</name>
    <dbReference type="NCBI Taxonomy" id="1408"/>
    <lineage>
        <taxon>Bacteria</taxon>
        <taxon>Bacillati</taxon>
        <taxon>Bacillota</taxon>
        <taxon>Bacilli</taxon>
        <taxon>Bacillales</taxon>
        <taxon>Bacillaceae</taxon>
        <taxon>Bacillus</taxon>
    </lineage>
</organism>
<evidence type="ECO:0000313" key="2">
    <source>
        <dbReference type="Proteomes" id="UP000031978"/>
    </source>
</evidence>
<dbReference type="EMBL" id="JXCL01000038">
    <property type="protein sequence ID" value="KIL13589.1"/>
    <property type="molecule type" value="Genomic_DNA"/>
</dbReference>
<sequence length="84" mass="9926">MSYDLKNQNDLVNELERVGCLGVYHNIMMELDYFPADENATVVEFVKIEGVRHRLAVTFVRNEGKGDHLWRSWSFDHLTLEKRE</sequence>
<dbReference type="RefSeq" id="WP_044141477.1">
    <property type="nucleotide sequence ID" value="NZ_JAUCEO010000003.1"/>
</dbReference>